<proteinExistence type="inferred from homology"/>
<evidence type="ECO:0000313" key="9">
    <source>
        <dbReference type="EMBL" id="SMD05091.1"/>
    </source>
</evidence>
<dbReference type="PANTHER" id="PTHR43399">
    <property type="entry name" value="SUBTILISIN-RELATED"/>
    <property type="match status" value="1"/>
</dbReference>
<dbReference type="Gene3D" id="3.40.50.200">
    <property type="entry name" value="Peptidase S8/S53 domain"/>
    <property type="match status" value="1"/>
</dbReference>
<keyword evidence="4 5" id="KW-0720">Serine protease</keyword>
<accession>A0A1W2E5I6</accession>
<evidence type="ECO:0000256" key="5">
    <source>
        <dbReference type="PROSITE-ProRule" id="PRU01240"/>
    </source>
</evidence>
<dbReference type="GO" id="GO:0006508">
    <property type="term" value="P:proteolysis"/>
    <property type="evidence" value="ECO:0007669"/>
    <property type="project" value="UniProtKB-KW"/>
</dbReference>
<dbReference type="SUPFAM" id="SSF49785">
    <property type="entry name" value="Galactose-binding domain-like"/>
    <property type="match status" value="1"/>
</dbReference>
<feature type="active site" description="Charge relay system" evidence="5">
    <location>
        <position position="251"/>
    </location>
</feature>
<feature type="domain" description="Malectin" evidence="8">
    <location>
        <begin position="1306"/>
        <end position="1443"/>
    </location>
</feature>
<dbReference type="EMBL" id="FWXV01000003">
    <property type="protein sequence ID" value="SMD05091.1"/>
    <property type="molecule type" value="Genomic_DNA"/>
</dbReference>
<comment type="similarity">
    <text evidence="1 5">Belongs to the peptidase S8 family.</text>
</comment>
<dbReference type="GO" id="GO:0004252">
    <property type="term" value="F:serine-type endopeptidase activity"/>
    <property type="evidence" value="ECO:0007669"/>
    <property type="project" value="UniProtKB-UniRule"/>
</dbReference>
<feature type="domain" description="Peptidase S8/S53" evidence="7">
    <location>
        <begin position="193"/>
        <end position="455"/>
    </location>
</feature>
<dbReference type="Proteomes" id="UP000192674">
    <property type="component" value="Unassembled WGS sequence"/>
</dbReference>
<dbReference type="PROSITE" id="PS00138">
    <property type="entry name" value="SUBTILASE_SER"/>
    <property type="match status" value="1"/>
</dbReference>
<dbReference type="InterPro" id="IPR021720">
    <property type="entry name" value="Malectin_dom"/>
</dbReference>
<reference evidence="9 10" key="1">
    <citation type="submission" date="2017-04" db="EMBL/GenBank/DDBJ databases">
        <authorList>
            <person name="Afonso C.L."/>
            <person name="Miller P.J."/>
            <person name="Scott M.A."/>
            <person name="Spackman E."/>
            <person name="Goraichik I."/>
            <person name="Dimitrov K.M."/>
            <person name="Suarez D.L."/>
            <person name="Swayne D.E."/>
        </authorList>
    </citation>
    <scope>NUCLEOTIDE SEQUENCE [LARGE SCALE GENOMIC DNA]</scope>
    <source>
        <strain evidence="9 10">DSM 43828</strain>
    </source>
</reference>
<dbReference type="InterPro" id="IPR015500">
    <property type="entry name" value="Peptidase_S8_subtilisin-rel"/>
</dbReference>
<dbReference type="InterPro" id="IPR051048">
    <property type="entry name" value="Peptidase_S8/S53_subtilisin"/>
</dbReference>
<keyword evidence="3 5" id="KW-0378">Hydrolase</keyword>
<dbReference type="Gene3D" id="2.60.40.1120">
    <property type="entry name" value="Carboxypeptidase-like, regulatory domain"/>
    <property type="match status" value="3"/>
</dbReference>
<feature type="active site" description="Charge relay system" evidence="5">
    <location>
        <position position="424"/>
    </location>
</feature>
<evidence type="ECO:0000256" key="4">
    <source>
        <dbReference type="ARBA" id="ARBA00022825"/>
    </source>
</evidence>
<evidence type="ECO:0000313" key="10">
    <source>
        <dbReference type="Proteomes" id="UP000192674"/>
    </source>
</evidence>
<dbReference type="Pfam" id="PF00082">
    <property type="entry name" value="Peptidase_S8"/>
    <property type="match status" value="1"/>
</dbReference>
<gene>
    <name evidence="9" type="ORF">SAMN05661093_03906</name>
</gene>
<dbReference type="SUPFAM" id="SSF63825">
    <property type="entry name" value="YWTD domain"/>
    <property type="match status" value="1"/>
</dbReference>
<feature type="region of interest" description="Disordered" evidence="6">
    <location>
        <begin position="1307"/>
        <end position="1330"/>
    </location>
</feature>
<dbReference type="SUPFAM" id="SSF52743">
    <property type="entry name" value="Subtilisin-like"/>
    <property type="match status" value="1"/>
</dbReference>
<dbReference type="Pfam" id="PF13620">
    <property type="entry name" value="CarboxypepD_reg"/>
    <property type="match status" value="2"/>
</dbReference>
<dbReference type="Pfam" id="PF11721">
    <property type="entry name" value="Malectin"/>
    <property type="match status" value="1"/>
</dbReference>
<evidence type="ECO:0000259" key="7">
    <source>
        <dbReference type="Pfam" id="PF00082"/>
    </source>
</evidence>
<dbReference type="GO" id="GO:0030246">
    <property type="term" value="F:carbohydrate binding"/>
    <property type="evidence" value="ECO:0007669"/>
    <property type="project" value="InterPro"/>
</dbReference>
<dbReference type="InterPro" id="IPR013784">
    <property type="entry name" value="Carb-bd-like_fold"/>
</dbReference>
<dbReference type="InterPro" id="IPR023828">
    <property type="entry name" value="Peptidase_S8_Ser-AS"/>
</dbReference>
<evidence type="ECO:0000256" key="3">
    <source>
        <dbReference type="ARBA" id="ARBA00022801"/>
    </source>
</evidence>
<keyword evidence="2 5" id="KW-0645">Protease</keyword>
<evidence type="ECO:0000259" key="8">
    <source>
        <dbReference type="Pfam" id="PF11721"/>
    </source>
</evidence>
<evidence type="ECO:0000256" key="1">
    <source>
        <dbReference type="ARBA" id="ARBA00011073"/>
    </source>
</evidence>
<protein>
    <submittedName>
        <fullName evidence="9">Serine protease, subtilisin family</fullName>
    </submittedName>
</protein>
<dbReference type="Gene3D" id="2.60.120.430">
    <property type="entry name" value="Galactose-binding lectin"/>
    <property type="match status" value="1"/>
</dbReference>
<feature type="active site" description="Charge relay system" evidence="5">
    <location>
        <position position="202"/>
    </location>
</feature>
<dbReference type="PRINTS" id="PR00723">
    <property type="entry name" value="SUBTILISIN"/>
</dbReference>
<name>A0A1W2E5I6_KIBAR</name>
<evidence type="ECO:0000256" key="6">
    <source>
        <dbReference type="SAM" id="MobiDB-lite"/>
    </source>
</evidence>
<keyword evidence="10" id="KW-1185">Reference proteome</keyword>
<dbReference type="InterPro" id="IPR036852">
    <property type="entry name" value="Peptidase_S8/S53_dom_sf"/>
</dbReference>
<organism evidence="9 10">
    <name type="scientific">Kibdelosporangium aridum</name>
    <dbReference type="NCBI Taxonomy" id="2030"/>
    <lineage>
        <taxon>Bacteria</taxon>
        <taxon>Bacillati</taxon>
        <taxon>Actinomycetota</taxon>
        <taxon>Actinomycetes</taxon>
        <taxon>Pseudonocardiales</taxon>
        <taxon>Pseudonocardiaceae</taxon>
        <taxon>Kibdelosporangium</taxon>
    </lineage>
</organism>
<sequence>MPPWTSLIERIIHTVFRRKGKHHLGLLLAAILGIAVVSPAQRADAEPIMPKIDQSIPAQVFDDRTTDFFVFLKSQADLTKAGSAATHAERARYVYQTKKTEADRTQSGIRQLLTDRNAPFTPFWITNVIKVTGDSALLRELARRDDVDRIVADRTYPLVKPVRETPAAAAQAVEWNIDRVRAPEVWKTFGTRGEGIVIGTIDTGAQFDHPAIAKQYRGAATQGAVQHDYSWYDPSSVCGAPSLVPCDNIGHGTHVLGTVLGDDGNGNQIGVAPGAKWIAAKGCESQFCSLSALLSAGQWMIAPTDVNGQNPRPELAPNVVNNSWGGGAGDPFYRAVVSSWVAAGIFPVFASGNSGPGCSTAGSPGDYPESYSVGAFDSGNAIAPFSSRGPGGIGAEIKPDITAPGVRIRSSVPGNGYAEMDGTSMATPHVTGTIALIWSAAQPLRGRVQESKDLLDTITNPVDDATCGGTSADNNVWGHGKLDAFATVQQSPRGPVGSATGVVRSATGPLAEADIQFEGPLSRKTRSNEQGEYTVPILSVGEYDITVRKFGYLAQTTRITINENQVAKHDFTLAVAPLRTVTGFVRDSNGGPVATASVSVLDTPLAATTAPDGSYRIESVPEGTYNFVSERPGCFIPQRKLVNVVGDTTVDFALPIKSDRIGHVCATNAPSWLDTPTVLPLAGDESTTSVRLPFPVNLYEQSHQSVTVSTNGFLSFKPLSWSFPVNSTLPSREEPNAAIYAFWYNLVVDGFASVRSGLTGTAPNRSFVIEWRDVTFGSPDNRLSVQVVLAENGGITLQYKGIDRPEEHGTQATIGIEDETGSDALQYSAFQASLADDTAIVLRVPGTSLVRGTVTDANDRLPITKATVTVSQPGIADQVLTTDNEGVYQARVKLGEARLRFTQTDYVDDQADIRVLTEGAVIGRDVALRTPRLETQPSGVEIVVPPGQTRQRTVTVKNTGTADMSWQVKEAGGAAMRQAGPVARPASFDPNARTAKGLPSVAAAPSVPGQVLRSWPVAGVQWAWGVGHQNGPWFSDSAGRRNTHFTVDGVPGQSWPAGWSGEWPADMAAVPSRGSICQVNVGGNNGIYCWNPTSGEVTDQIVGAFPWSRISQRGLAYRPDDDTFYIGGWNEGIVYHIKGLSHADRGAVISQCSPADPGISGLAFNSAFGVLWAATNSQSDTIYGLNPDTCQTLRTITPPDTNSYTGGGLEADLLGNLWALSQGPQATAYLIDSGVPDFSEVPWLRTTPDTGLLALGGSADLTVHIDTTGLSPGVYGATIILLSNSGRNPATMVPVKLIVPAYQSGVNSGGSNHSDADGDTWTPDKPYTEGGYGYLDDRRSRVVRTTTPIARTTEQPLFQNLRENAFEYRYDNVPNGVYAVELRFAELHHTRPNTRLFDVIAEDKVLIPALDIANEAGTFTALTRTVHVTVTDGQLNLRLISRKGVPIINGIRVTHRPDRIS</sequence>
<dbReference type="InterPro" id="IPR008969">
    <property type="entry name" value="CarboxyPept-like_regulatory"/>
</dbReference>
<evidence type="ECO:0000256" key="2">
    <source>
        <dbReference type="ARBA" id="ARBA00022670"/>
    </source>
</evidence>
<dbReference type="InterPro" id="IPR008979">
    <property type="entry name" value="Galactose-bd-like_sf"/>
</dbReference>
<dbReference type="SUPFAM" id="SSF49452">
    <property type="entry name" value="Starch-binding domain-like"/>
    <property type="match status" value="1"/>
</dbReference>
<dbReference type="SUPFAM" id="SSF49464">
    <property type="entry name" value="Carboxypeptidase regulatory domain-like"/>
    <property type="match status" value="2"/>
</dbReference>
<dbReference type="PROSITE" id="PS51892">
    <property type="entry name" value="SUBTILASE"/>
    <property type="match status" value="1"/>
</dbReference>
<dbReference type="InterPro" id="IPR000209">
    <property type="entry name" value="Peptidase_S8/S53_dom"/>
</dbReference>
<dbReference type="PANTHER" id="PTHR43399:SF4">
    <property type="entry name" value="CELL WALL-ASSOCIATED PROTEASE"/>
    <property type="match status" value="1"/>
</dbReference>